<evidence type="ECO:0000313" key="6">
    <source>
        <dbReference type="EMBL" id="GBR77509.1"/>
    </source>
</evidence>
<comment type="caution">
    <text evidence="6">The sequence shown here is derived from an EMBL/GenBank/DDBJ whole genome shotgun (WGS) entry which is preliminary data.</text>
</comment>
<keyword evidence="4" id="KW-0460">Magnesium</keyword>
<proteinExistence type="predicted"/>
<evidence type="ECO:0000256" key="2">
    <source>
        <dbReference type="ARBA" id="ARBA00022723"/>
    </source>
</evidence>
<dbReference type="GO" id="GO:0016740">
    <property type="term" value="F:transferase activity"/>
    <property type="evidence" value="ECO:0007669"/>
    <property type="project" value="UniProtKB-KW"/>
</dbReference>
<dbReference type="GO" id="GO:0046872">
    <property type="term" value="F:metal ion binding"/>
    <property type="evidence" value="ECO:0007669"/>
    <property type="project" value="UniProtKB-KW"/>
</dbReference>
<dbReference type="GO" id="GO:0005975">
    <property type="term" value="P:carbohydrate metabolic process"/>
    <property type="evidence" value="ECO:0007669"/>
    <property type="project" value="InterPro"/>
</dbReference>
<dbReference type="EMBL" id="BGZP01000003">
    <property type="protein sequence ID" value="GBR77509.1"/>
    <property type="molecule type" value="Genomic_DNA"/>
</dbReference>
<keyword evidence="5" id="KW-0119">Carbohydrate metabolism</keyword>
<dbReference type="GO" id="GO:0016787">
    <property type="term" value="F:hydrolase activity"/>
    <property type="evidence" value="ECO:0007669"/>
    <property type="project" value="UniProtKB-KW"/>
</dbReference>
<dbReference type="PANTHER" id="PTHR31609:SF1">
    <property type="entry name" value="CARBOHYDRATE DEACETYLASE"/>
    <property type="match status" value="1"/>
</dbReference>
<keyword evidence="2" id="KW-0479">Metal-binding</keyword>
<dbReference type="Proteomes" id="UP000282196">
    <property type="component" value="Unassembled WGS sequence"/>
</dbReference>
<dbReference type="Gene3D" id="3.20.20.370">
    <property type="entry name" value="Glycoside hydrolase/deacetylase"/>
    <property type="match status" value="1"/>
</dbReference>
<dbReference type="GO" id="GO:0019213">
    <property type="term" value="F:deacetylase activity"/>
    <property type="evidence" value="ECO:0007669"/>
    <property type="project" value="TreeGrafter"/>
</dbReference>
<evidence type="ECO:0000256" key="4">
    <source>
        <dbReference type="ARBA" id="ARBA00022842"/>
    </source>
</evidence>
<organism evidence="6 7">
    <name type="scientific">Candidatus Termititenax dinenymphae</name>
    <dbReference type="NCBI Taxonomy" id="2218523"/>
    <lineage>
        <taxon>Bacteria</taxon>
        <taxon>Bacillati</taxon>
        <taxon>Candidatus Margulisiibacteriota</taxon>
        <taxon>Candidatus Termititenacia</taxon>
        <taxon>Candidatus Termititenacales</taxon>
        <taxon>Candidatus Termititenacaceae</taxon>
        <taxon>Candidatus Termititenax</taxon>
    </lineage>
</organism>
<keyword evidence="7" id="KW-1185">Reference proteome</keyword>
<protein>
    <submittedName>
        <fullName evidence="6">Cellobiose phosphotransferase ydjC-like family protein</fullName>
    </submittedName>
</protein>
<sequence>MNIIINADDFGISESANQAISQLYKKGVISSATLMVDMPYAKDAAELAKKQNIPVGLHFNLTIGGSAKYKGRADFERQLLQGRIRIRFIKEELERQYQKMLDLGLTPTHLDTHQHIHNWPQIFSVFARFARQHQIPLRLTLEKTVFNKYDKFKISDLQHLLRKTISLVFGGLNFISAKALRVKTNNALTSVFALWPRPEKLTHKHLQLLLQKVSNNTEYMCHPVVSTENTPTSITETSVQEYDLMTNQEFFVMIANKFNLINFGEIDG</sequence>
<reference evidence="6 7" key="1">
    <citation type="journal article" date="2019" name="ISME J.">
        <title>Genome analyses of uncultured TG2/ZB3 bacteria in 'Margulisbacteria' specifically attached to ectosymbiotic spirochetes of protists in the termite gut.</title>
        <authorList>
            <person name="Utami Y.D."/>
            <person name="Kuwahara H."/>
            <person name="Igai K."/>
            <person name="Murakami T."/>
            <person name="Sugaya K."/>
            <person name="Morikawa T."/>
            <person name="Nagura Y."/>
            <person name="Yuki M."/>
            <person name="Deevong P."/>
            <person name="Inoue T."/>
            <person name="Kihara K."/>
            <person name="Lo N."/>
            <person name="Yamada A."/>
            <person name="Ohkuma M."/>
            <person name="Hongoh Y."/>
        </authorList>
    </citation>
    <scope>NUCLEOTIDE SEQUENCE [LARGE SCALE GENOMIC DNA]</scope>
    <source>
        <strain evidence="6">RsDinE6-01</strain>
    </source>
</reference>
<evidence type="ECO:0000256" key="3">
    <source>
        <dbReference type="ARBA" id="ARBA00022801"/>
    </source>
</evidence>
<dbReference type="PANTHER" id="PTHR31609">
    <property type="entry name" value="YDJC DEACETYLASE FAMILY MEMBER"/>
    <property type="match status" value="1"/>
</dbReference>
<dbReference type="SUPFAM" id="SSF88713">
    <property type="entry name" value="Glycoside hydrolase/deacetylase"/>
    <property type="match status" value="1"/>
</dbReference>
<dbReference type="Pfam" id="PF04794">
    <property type="entry name" value="YdjC"/>
    <property type="match status" value="1"/>
</dbReference>
<keyword evidence="3" id="KW-0378">Hydrolase</keyword>
<dbReference type="InterPro" id="IPR006879">
    <property type="entry name" value="YdjC-like"/>
</dbReference>
<name>A0A388TJQ1_9BACT</name>
<dbReference type="AlphaFoldDB" id="A0A388TJQ1"/>
<evidence type="ECO:0000256" key="1">
    <source>
        <dbReference type="ARBA" id="ARBA00001946"/>
    </source>
</evidence>
<comment type="cofactor">
    <cofactor evidence="1">
        <name>Mg(2+)</name>
        <dbReference type="ChEBI" id="CHEBI:18420"/>
    </cofactor>
</comment>
<evidence type="ECO:0000313" key="7">
    <source>
        <dbReference type="Proteomes" id="UP000282196"/>
    </source>
</evidence>
<accession>A0A388TJQ1</accession>
<evidence type="ECO:0000256" key="5">
    <source>
        <dbReference type="ARBA" id="ARBA00023277"/>
    </source>
</evidence>
<gene>
    <name evidence="6" type="primary">ydjC</name>
    <name evidence="6" type="ORF">RDn1_168</name>
</gene>
<dbReference type="InterPro" id="IPR011330">
    <property type="entry name" value="Glyco_hydro/deAcase_b/a-brl"/>
</dbReference>